<dbReference type="EMBL" id="NKXS01003867">
    <property type="protein sequence ID" value="PIN08256.1"/>
    <property type="molecule type" value="Genomic_DNA"/>
</dbReference>
<gene>
    <name evidence="2" type="ORF">CDL12_19175</name>
</gene>
<evidence type="ECO:0000313" key="2">
    <source>
        <dbReference type="EMBL" id="PIN08256.1"/>
    </source>
</evidence>
<feature type="transmembrane region" description="Helical" evidence="1">
    <location>
        <begin position="96"/>
        <end position="125"/>
    </location>
</feature>
<organism evidence="2 3">
    <name type="scientific">Handroanthus impetiginosus</name>
    <dbReference type="NCBI Taxonomy" id="429701"/>
    <lineage>
        <taxon>Eukaryota</taxon>
        <taxon>Viridiplantae</taxon>
        <taxon>Streptophyta</taxon>
        <taxon>Embryophyta</taxon>
        <taxon>Tracheophyta</taxon>
        <taxon>Spermatophyta</taxon>
        <taxon>Magnoliopsida</taxon>
        <taxon>eudicotyledons</taxon>
        <taxon>Gunneridae</taxon>
        <taxon>Pentapetalae</taxon>
        <taxon>asterids</taxon>
        <taxon>lamiids</taxon>
        <taxon>Lamiales</taxon>
        <taxon>Bignoniaceae</taxon>
        <taxon>Crescentiina</taxon>
        <taxon>Tabebuia alliance</taxon>
        <taxon>Handroanthus</taxon>
    </lineage>
</organism>
<dbReference type="Proteomes" id="UP000231279">
    <property type="component" value="Unassembled WGS sequence"/>
</dbReference>
<keyword evidence="1" id="KW-1133">Transmembrane helix</keyword>
<dbReference type="PANTHER" id="PTHR38225:SF4">
    <property type="entry name" value="PROTEIN, PUTATIVE-RELATED"/>
    <property type="match status" value="1"/>
</dbReference>
<name>A0A2G9GSL9_9LAMI</name>
<dbReference type="AlphaFoldDB" id="A0A2G9GSL9"/>
<accession>A0A2G9GSL9</accession>
<keyword evidence="3" id="KW-1185">Reference proteome</keyword>
<keyword evidence="1" id="KW-0472">Membrane</keyword>
<sequence>MASSPSHLCTATLRCKKPRFSRSFQVKAQSYRDHQGKSSNMVDANLRVLRERIEQVKDKERLERCCLAEPGWNYATYDQSFKYKSKRDQQLIHHHFLQLLGIVSGTFGLTILSCSFCLCIASFLLHLNQ</sequence>
<evidence type="ECO:0000256" key="1">
    <source>
        <dbReference type="SAM" id="Phobius"/>
    </source>
</evidence>
<reference evidence="3" key="1">
    <citation type="journal article" date="2018" name="Gigascience">
        <title>Genome assembly of the Pink Ipe (Handroanthus impetiginosus, Bignoniaceae), a highly valued, ecologically keystone Neotropical timber forest tree.</title>
        <authorList>
            <person name="Silva-Junior O.B."/>
            <person name="Grattapaglia D."/>
            <person name="Novaes E."/>
            <person name="Collevatti R.G."/>
        </authorList>
    </citation>
    <scope>NUCLEOTIDE SEQUENCE [LARGE SCALE GENOMIC DNA]</scope>
    <source>
        <strain evidence="3">cv. UFG-1</strain>
    </source>
</reference>
<dbReference type="OrthoDB" id="1667576at2759"/>
<proteinExistence type="predicted"/>
<protein>
    <submittedName>
        <fullName evidence="2">Uncharacterized protein</fullName>
    </submittedName>
</protein>
<keyword evidence="1" id="KW-0812">Transmembrane</keyword>
<comment type="caution">
    <text evidence="2">The sequence shown here is derived from an EMBL/GenBank/DDBJ whole genome shotgun (WGS) entry which is preliminary data.</text>
</comment>
<evidence type="ECO:0000313" key="3">
    <source>
        <dbReference type="Proteomes" id="UP000231279"/>
    </source>
</evidence>
<dbReference type="PANTHER" id="PTHR38225">
    <property type="entry name" value="PROTEIN, PUTATIVE-RELATED"/>
    <property type="match status" value="1"/>
</dbReference>